<name>A0A4Y3VCZ4_9ACTN</name>
<dbReference type="Proteomes" id="UP000317881">
    <property type="component" value="Unassembled WGS sequence"/>
</dbReference>
<reference evidence="1 2" key="1">
    <citation type="submission" date="2019-06" db="EMBL/GenBank/DDBJ databases">
        <title>Whole genome shotgun sequence of Streptomyces spinoverrucosus NBRC 14228.</title>
        <authorList>
            <person name="Hosoyama A."/>
            <person name="Uohara A."/>
            <person name="Ohji S."/>
            <person name="Ichikawa N."/>
        </authorList>
    </citation>
    <scope>NUCLEOTIDE SEQUENCE [LARGE SCALE GENOMIC DNA]</scope>
    <source>
        <strain evidence="1 2">NBRC 14228</strain>
    </source>
</reference>
<evidence type="ECO:0000313" key="2">
    <source>
        <dbReference type="Proteomes" id="UP000317881"/>
    </source>
</evidence>
<protein>
    <submittedName>
        <fullName evidence="1">Uncharacterized protein</fullName>
    </submittedName>
</protein>
<keyword evidence="2" id="KW-1185">Reference proteome</keyword>
<accession>A0A4Y3VCZ4</accession>
<comment type="caution">
    <text evidence="1">The sequence shown here is derived from an EMBL/GenBank/DDBJ whole genome shotgun (WGS) entry which is preliminary data.</text>
</comment>
<dbReference type="EMBL" id="BJND01000018">
    <property type="protein sequence ID" value="GEC05012.1"/>
    <property type="molecule type" value="Genomic_DNA"/>
</dbReference>
<dbReference type="AlphaFoldDB" id="A0A4Y3VCZ4"/>
<gene>
    <name evidence="1" type="ORF">SSP24_26670</name>
</gene>
<proteinExistence type="predicted"/>
<evidence type="ECO:0000313" key="1">
    <source>
        <dbReference type="EMBL" id="GEC05012.1"/>
    </source>
</evidence>
<sequence>MPVIGIYGNTMMLTALMERVGLTASEPCVFDPVDLDALWSRGAYAVR</sequence>
<organism evidence="1 2">
    <name type="scientific">Streptomyces spinoverrucosus</name>
    <dbReference type="NCBI Taxonomy" id="284043"/>
    <lineage>
        <taxon>Bacteria</taxon>
        <taxon>Bacillati</taxon>
        <taxon>Actinomycetota</taxon>
        <taxon>Actinomycetes</taxon>
        <taxon>Kitasatosporales</taxon>
        <taxon>Streptomycetaceae</taxon>
        <taxon>Streptomyces</taxon>
    </lineage>
</organism>